<name>A0A1L8CV88_9THEO</name>
<accession>A0A1L8CV88</accession>
<dbReference type="GO" id="GO:0016491">
    <property type="term" value="F:oxidoreductase activity"/>
    <property type="evidence" value="ECO:0007669"/>
    <property type="project" value="UniProtKB-ARBA"/>
</dbReference>
<dbReference type="STRING" id="870242.cpu_13460"/>
<dbReference type="RefSeq" id="WP_075859293.1">
    <property type="nucleotide sequence ID" value="NZ_BDJK01000020.1"/>
</dbReference>
<dbReference type="AlphaFoldDB" id="A0A1L8CV88"/>
<dbReference type="OrthoDB" id="5412852at2"/>
<feature type="domain" description="Cysteine-rich" evidence="1">
    <location>
        <begin position="219"/>
        <end position="304"/>
    </location>
</feature>
<dbReference type="InterPro" id="IPR004017">
    <property type="entry name" value="Cys_rich_dom"/>
</dbReference>
<dbReference type="InterPro" id="IPR051460">
    <property type="entry name" value="HdrC_iron-sulfur_subunit"/>
</dbReference>
<evidence type="ECO:0000259" key="1">
    <source>
        <dbReference type="Pfam" id="PF02754"/>
    </source>
</evidence>
<dbReference type="PANTHER" id="PTHR43255">
    <property type="entry name" value="IRON-SULFUR-BINDING OXIDOREDUCTASE FADF-RELATED-RELATED"/>
    <property type="match status" value="1"/>
</dbReference>
<dbReference type="Pfam" id="PF02754">
    <property type="entry name" value="CCG"/>
    <property type="match status" value="1"/>
</dbReference>
<evidence type="ECO:0000313" key="2">
    <source>
        <dbReference type="EMBL" id="GAV22836.1"/>
    </source>
</evidence>
<dbReference type="EMBL" id="BDJK01000020">
    <property type="protein sequence ID" value="GAV22836.1"/>
    <property type="molecule type" value="Genomic_DNA"/>
</dbReference>
<dbReference type="PANTHER" id="PTHR43255:SF2">
    <property type="entry name" value="HETERODISULFIDE REDUCTASE RELATED PROTEIN"/>
    <property type="match status" value="1"/>
</dbReference>
<dbReference type="Proteomes" id="UP000187485">
    <property type="component" value="Unassembled WGS sequence"/>
</dbReference>
<protein>
    <submittedName>
        <fullName evidence="2">Reductase</fullName>
    </submittedName>
</protein>
<organism evidence="2 3">
    <name type="scientific">Carboxydothermus pertinax</name>
    <dbReference type="NCBI Taxonomy" id="870242"/>
    <lineage>
        <taxon>Bacteria</taxon>
        <taxon>Bacillati</taxon>
        <taxon>Bacillota</taxon>
        <taxon>Clostridia</taxon>
        <taxon>Thermoanaerobacterales</taxon>
        <taxon>Thermoanaerobacteraceae</taxon>
        <taxon>Carboxydothermus</taxon>
    </lineage>
</organism>
<gene>
    <name evidence="2" type="ORF">cpu_13460</name>
</gene>
<sequence length="320" mass="36437">MLEITITPPATIELVRQNILKYKNPLGLKGRELTSWAEGLSFSSHSEYLFYTGTEYQMLPYIDSLVKALKTMNQLGSGKKILFGLRNLVDKFGFNPEKVYAGILAKDREKTANILRKHVQLLNFLGITPQYLGEEELYAGALLYEYGYLNDVREISLKLTEIFKSRGVKKIIVASPHAAEMFRKIYPMFVDFPFEVFTMPEFLKACIDKLPKKTYTQKITIHDPCRLARELGVVTEIREVLKNNCESEIIELPQSGRFTTCCGGATKLLFPELAEALAKQRVQELERSGGEEIVTACPYCYFNLSQYTTLPVKDLTEILL</sequence>
<evidence type="ECO:0000313" key="3">
    <source>
        <dbReference type="Proteomes" id="UP000187485"/>
    </source>
</evidence>
<reference evidence="3" key="1">
    <citation type="submission" date="2016-12" db="EMBL/GenBank/DDBJ databases">
        <title>Draft Genome Sequences od Carboxydothermus pertinax and islandicus, Hydrogenogenic Carboxydotrophic Bacteria.</title>
        <authorList>
            <person name="Fukuyama Y."/>
            <person name="Ohmae K."/>
            <person name="Yoneda Y."/>
            <person name="Yoshida T."/>
            <person name="Sako Y."/>
        </authorList>
    </citation>
    <scope>NUCLEOTIDE SEQUENCE [LARGE SCALE GENOMIC DNA]</scope>
    <source>
        <strain evidence="3">Ug1</strain>
    </source>
</reference>
<proteinExistence type="predicted"/>
<dbReference type="GO" id="GO:0005886">
    <property type="term" value="C:plasma membrane"/>
    <property type="evidence" value="ECO:0007669"/>
    <property type="project" value="TreeGrafter"/>
</dbReference>
<comment type="caution">
    <text evidence="2">The sequence shown here is derived from an EMBL/GenBank/DDBJ whole genome shotgun (WGS) entry which is preliminary data.</text>
</comment>
<keyword evidence="3" id="KW-1185">Reference proteome</keyword>